<sequence>MFKNILAIIFIAAAVGIFVSFARPVWEDASKLGDEKAALENVQAEFQRLRKVRDDLMAKYNSIPPEDLGKLGELLPPAPASGALLVNLENLTKLSGILLKRVDVKEKQAVFAGLAAPPPGPYEELPFEITVSGSYEGFRAFLSSLEQNLRLLDVEEISFTASEAATYEFVIRASAYWQKP</sequence>
<keyword evidence="1" id="KW-0175">Coiled coil</keyword>
<comment type="caution">
    <text evidence="2">The sequence shown here is derived from an EMBL/GenBank/DDBJ whole genome shotgun (WGS) entry which is preliminary data.</text>
</comment>
<reference evidence="2 3" key="1">
    <citation type="journal article" date="2016" name="Nat. Commun.">
        <title>Thousands of microbial genomes shed light on interconnected biogeochemical processes in an aquifer system.</title>
        <authorList>
            <person name="Anantharaman K."/>
            <person name="Brown C.T."/>
            <person name="Hug L.A."/>
            <person name="Sharon I."/>
            <person name="Castelle C.J."/>
            <person name="Probst A.J."/>
            <person name="Thomas B.C."/>
            <person name="Singh A."/>
            <person name="Wilkins M.J."/>
            <person name="Karaoz U."/>
            <person name="Brodie E.L."/>
            <person name="Williams K.H."/>
            <person name="Hubbard S.S."/>
            <person name="Banfield J.F."/>
        </authorList>
    </citation>
    <scope>NUCLEOTIDE SEQUENCE [LARGE SCALE GENOMIC DNA]</scope>
</reference>
<evidence type="ECO:0000313" key="2">
    <source>
        <dbReference type="EMBL" id="OGE74597.1"/>
    </source>
</evidence>
<dbReference type="AlphaFoldDB" id="A0A1F5NAA3"/>
<name>A0A1F5NAA3_9BACT</name>
<dbReference type="InterPro" id="IPR007445">
    <property type="entry name" value="PilO"/>
</dbReference>
<dbReference type="EMBL" id="MFEG01000052">
    <property type="protein sequence ID" value="OGE74597.1"/>
    <property type="molecule type" value="Genomic_DNA"/>
</dbReference>
<dbReference type="Proteomes" id="UP000176547">
    <property type="component" value="Unassembled WGS sequence"/>
</dbReference>
<evidence type="ECO:0000256" key="1">
    <source>
        <dbReference type="SAM" id="Coils"/>
    </source>
</evidence>
<dbReference type="GO" id="GO:0043683">
    <property type="term" value="P:type IV pilus assembly"/>
    <property type="evidence" value="ECO:0007669"/>
    <property type="project" value="InterPro"/>
</dbReference>
<evidence type="ECO:0000313" key="3">
    <source>
        <dbReference type="Proteomes" id="UP000176547"/>
    </source>
</evidence>
<dbReference type="Gene3D" id="3.30.70.60">
    <property type="match status" value="1"/>
</dbReference>
<evidence type="ECO:0008006" key="4">
    <source>
        <dbReference type="Google" id="ProtNLM"/>
    </source>
</evidence>
<dbReference type="GO" id="GO:0043107">
    <property type="term" value="P:type IV pilus-dependent motility"/>
    <property type="evidence" value="ECO:0007669"/>
    <property type="project" value="InterPro"/>
</dbReference>
<dbReference type="Pfam" id="PF04350">
    <property type="entry name" value="PilO"/>
    <property type="match status" value="1"/>
</dbReference>
<protein>
    <recommendedName>
        <fullName evidence="4">Pilus assembly protein PilO</fullName>
    </recommendedName>
</protein>
<dbReference type="InterPro" id="IPR014717">
    <property type="entry name" value="Transl_elong_EF1B/ribsomal_bS6"/>
</dbReference>
<organism evidence="2 3">
    <name type="scientific">Candidatus Doudnabacteria bacterium RIFCSPHIGHO2_01_52_17</name>
    <dbReference type="NCBI Taxonomy" id="1817820"/>
    <lineage>
        <taxon>Bacteria</taxon>
        <taxon>Candidatus Doudnaibacteriota</taxon>
    </lineage>
</organism>
<gene>
    <name evidence="2" type="ORF">A3K06_02390</name>
</gene>
<proteinExistence type="predicted"/>
<accession>A0A1F5NAA3</accession>
<feature type="coiled-coil region" evidence="1">
    <location>
        <begin position="32"/>
        <end position="59"/>
    </location>
</feature>